<dbReference type="Gene3D" id="3.30.70.970">
    <property type="entry name" value="RraB-like"/>
    <property type="match status" value="1"/>
</dbReference>
<reference evidence="2 3" key="1">
    <citation type="submission" date="2022-12" db="EMBL/GenBank/DDBJ databases">
        <title>Sphingomonas abieness sp. nov., an endophytic bacterium isolated from Abies koreana.</title>
        <authorList>
            <person name="Jiang L."/>
            <person name="Lee J."/>
        </authorList>
    </citation>
    <scope>NUCLEOTIDE SEQUENCE [LARGE SCALE GENOMIC DNA]</scope>
    <source>
        <strain evidence="3">PAMB 00755</strain>
    </source>
</reference>
<proteinExistence type="predicted"/>
<name>A0ABY7NIB8_9SPHN</name>
<dbReference type="SUPFAM" id="SSF89946">
    <property type="entry name" value="Hypothetical protein VC0424"/>
    <property type="match status" value="1"/>
</dbReference>
<evidence type="ECO:0000313" key="3">
    <source>
        <dbReference type="Proteomes" id="UP001210865"/>
    </source>
</evidence>
<evidence type="ECO:0000313" key="2">
    <source>
        <dbReference type="EMBL" id="WBO21266.1"/>
    </source>
</evidence>
<dbReference type="Pfam" id="PF06877">
    <property type="entry name" value="RraB"/>
    <property type="match status" value="1"/>
</dbReference>
<dbReference type="InterPro" id="IPR036701">
    <property type="entry name" value="RraB-like_sf"/>
</dbReference>
<accession>A0ABY7NIB8</accession>
<dbReference type="RefSeq" id="WP_270075915.1">
    <property type="nucleotide sequence ID" value="NZ_CP115174.1"/>
</dbReference>
<dbReference type="InterPro" id="IPR009671">
    <property type="entry name" value="RraB_dom"/>
</dbReference>
<gene>
    <name evidence="2" type="ORF">PBT88_13825</name>
</gene>
<feature type="domain" description="Regulator of ribonuclease activity B" evidence="1">
    <location>
        <begin position="17"/>
        <end position="119"/>
    </location>
</feature>
<evidence type="ECO:0000259" key="1">
    <source>
        <dbReference type="Pfam" id="PF06877"/>
    </source>
</evidence>
<keyword evidence="3" id="KW-1185">Reference proteome</keyword>
<dbReference type="Proteomes" id="UP001210865">
    <property type="component" value="Chromosome"/>
</dbReference>
<organism evidence="2 3">
    <name type="scientific">Sphingomonas abietis</name>
    <dbReference type="NCBI Taxonomy" id="3012344"/>
    <lineage>
        <taxon>Bacteria</taxon>
        <taxon>Pseudomonadati</taxon>
        <taxon>Pseudomonadota</taxon>
        <taxon>Alphaproteobacteria</taxon>
        <taxon>Sphingomonadales</taxon>
        <taxon>Sphingomonadaceae</taxon>
        <taxon>Sphingomonas</taxon>
    </lineage>
</organism>
<protein>
    <submittedName>
        <fullName evidence="2">Ribonuclease E inhibitor RraB</fullName>
    </submittedName>
</protein>
<dbReference type="EMBL" id="CP115174">
    <property type="protein sequence ID" value="WBO21266.1"/>
    <property type="molecule type" value="Genomic_DNA"/>
</dbReference>
<sequence length="127" mass="13999">MPNANTPIDEARFEQEWEQDQELLAQLATNGDDASVVRLVDVSFVGDMKDLEPVAEAAESHGFAFGQLVPDEEGDEPDVWRLDLDVEQTIEPDAIRALTRKCLEIEASFPGIEYDGWGCMAVTGADD</sequence>